<evidence type="ECO:0000256" key="2">
    <source>
        <dbReference type="ARBA" id="ARBA00022692"/>
    </source>
</evidence>
<comment type="similarity">
    <text evidence="7">Belongs to the transglycosylase MltG family.</text>
</comment>
<name>A0A3D8GKZ0_9BACI</name>
<dbReference type="Gene3D" id="3.30.1490.480">
    <property type="entry name" value="Endolytic murein transglycosylase"/>
    <property type="match status" value="1"/>
</dbReference>
<dbReference type="GO" id="GO:0008932">
    <property type="term" value="F:lytic endotransglycosylase activity"/>
    <property type="evidence" value="ECO:0007669"/>
    <property type="project" value="UniProtKB-UniRule"/>
</dbReference>
<dbReference type="EC" id="4.2.2.29" evidence="7"/>
<keyword evidence="4 7" id="KW-0472">Membrane</keyword>
<dbReference type="CDD" id="cd08010">
    <property type="entry name" value="MltG_like"/>
    <property type="match status" value="1"/>
</dbReference>
<dbReference type="OrthoDB" id="9814591at2"/>
<evidence type="ECO:0000256" key="4">
    <source>
        <dbReference type="ARBA" id="ARBA00023136"/>
    </source>
</evidence>
<dbReference type="Pfam" id="PF02618">
    <property type="entry name" value="YceG"/>
    <property type="match status" value="1"/>
</dbReference>
<proteinExistence type="inferred from homology"/>
<keyword evidence="2 7" id="KW-0812">Transmembrane</keyword>
<organism evidence="8 9">
    <name type="scientific">Neobacillus piezotolerans</name>
    <dbReference type="NCBI Taxonomy" id="2259171"/>
    <lineage>
        <taxon>Bacteria</taxon>
        <taxon>Bacillati</taxon>
        <taxon>Bacillota</taxon>
        <taxon>Bacilli</taxon>
        <taxon>Bacillales</taxon>
        <taxon>Bacillaceae</taxon>
        <taxon>Neobacillus</taxon>
    </lineage>
</organism>
<keyword evidence="9" id="KW-1185">Reference proteome</keyword>
<reference evidence="8 9" key="1">
    <citation type="submission" date="2018-07" db="EMBL/GenBank/DDBJ databases">
        <title>Bacillus sp. YLB-04 draft genome sequence.</title>
        <authorList>
            <person name="Yu L."/>
            <person name="Tang X."/>
        </authorList>
    </citation>
    <scope>NUCLEOTIDE SEQUENCE [LARGE SCALE GENOMIC DNA]</scope>
    <source>
        <strain evidence="8 9">YLB-04</strain>
    </source>
</reference>
<comment type="subcellular location">
    <subcellularLocation>
        <location evidence="7">Cell membrane</location>
        <topology evidence="7">Single-pass membrane protein</topology>
    </subcellularLocation>
</comment>
<comment type="caution">
    <text evidence="8">The sequence shown here is derived from an EMBL/GenBank/DDBJ whole genome shotgun (WGS) entry which is preliminary data.</text>
</comment>
<comment type="function">
    <text evidence="7">Functions as a peptidoglycan terminase that cleaves nascent peptidoglycan strands endolytically to terminate their elongation.</text>
</comment>
<keyword evidence="3 7" id="KW-1133">Transmembrane helix</keyword>
<dbReference type="RefSeq" id="WP_115453842.1">
    <property type="nucleotide sequence ID" value="NZ_QNQT01000014.1"/>
</dbReference>
<evidence type="ECO:0000256" key="7">
    <source>
        <dbReference type="HAMAP-Rule" id="MF_02065"/>
    </source>
</evidence>
<dbReference type="GO" id="GO:0005886">
    <property type="term" value="C:plasma membrane"/>
    <property type="evidence" value="ECO:0007669"/>
    <property type="project" value="UniProtKB-SubCell"/>
</dbReference>
<dbReference type="AlphaFoldDB" id="A0A3D8GKZ0"/>
<evidence type="ECO:0000313" key="9">
    <source>
        <dbReference type="Proteomes" id="UP000257144"/>
    </source>
</evidence>
<evidence type="ECO:0000256" key="5">
    <source>
        <dbReference type="ARBA" id="ARBA00023239"/>
    </source>
</evidence>
<dbReference type="PANTHER" id="PTHR30518">
    <property type="entry name" value="ENDOLYTIC MUREIN TRANSGLYCOSYLASE"/>
    <property type="match status" value="1"/>
</dbReference>
<sequence length="378" mass="42319">MTADNKNTKRDIIRKKMIEHQSEAKIVRKIVLSITLAFIILVCLIGGGGYLYVKSALQPVDPSSKEIREVTIPIGSSVSGIAQTLEKNGIIKNARIFKYYVKFKNESGFMAGDYKMTPSMTMPEIIKSLKTGKVVLKEKHRLAVPEGKQLAEIAGLIAKVTGQTQEAVFQRLNDREFVAGLMAKYPDLLTSEILGEKVKYPLEGYLFPATYPISKEKPSVDELVIVMLEKTKAMISPYSELMKEKKITPHQLLTMASLIEEEATKKADRHKISSVFYNRIEAGMPLQTDPTVLYAQGKHKDRVLYKDLEVDSPYNTYKYAGLPPGPIANAGKMSIEAALNPEATSFYYFLASKDGEVHFSKTLQEHNQLKAKYITNNN</sequence>
<feature type="transmembrane region" description="Helical" evidence="7">
    <location>
        <begin position="30"/>
        <end position="53"/>
    </location>
</feature>
<gene>
    <name evidence="7 8" type="primary">mltG</name>
    <name evidence="8" type="ORF">DRW41_20215</name>
</gene>
<comment type="catalytic activity">
    <reaction evidence="7">
        <text>a peptidoglycan chain = a peptidoglycan chain with N-acetyl-1,6-anhydromuramyl-[peptide] at the reducing end + a peptidoglycan chain with N-acetylglucosamine at the non-reducing end.</text>
        <dbReference type="EC" id="4.2.2.29"/>
    </reaction>
</comment>
<dbReference type="EMBL" id="QNQT01000014">
    <property type="protein sequence ID" value="RDU35104.1"/>
    <property type="molecule type" value="Genomic_DNA"/>
</dbReference>
<evidence type="ECO:0000256" key="1">
    <source>
        <dbReference type="ARBA" id="ARBA00022475"/>
    </source>
</evidence>
<dbReference type="GO" id="GO:0009252">
    <property type="term" value="P:peptidoglycan biosynthetic process"/>
    <property type="evidence" value="ECO:0007669"/>
    <property type="project" value="UniProtKB-UniRule"/>
</dbReference>
<protein>
    <recommendedName>
        <fullName evidence="7">Endolytic murein transglycosylase</fullName>
        <ecNumber evidence="7">4.2.2.29</ecNumber>
    </recommendedName>
    <alternativeName>
        <fullName evidence="7">Peptidoglycan lytic transglycosylase</fullName>
    </alternativeName>
    <alternativeName>
        <fullName evidence="7">Peptidoglycan polymerization terminase</fullName>
    </alternativeName>
</protein>
<dbReference type="NCBIfam" id="TIGR00247">
    <property type="entry name" value="endolytic transglycosylase MltG"/>
    <property type="match status" value="1"/>
</dbReference>
<keyword evidence="6 7" id="KW-0961">Cell wall biogenesis/degradation</keyword>
<evidence type="ECO:0000313" key="8">
    <source>
        <dbReference type="EMBL" id="RDU35104.1"/>
    </source>
</evidence>
<dbReference type="GO" id="GO:0071555">
    <property type="term" value="P:cell wall organization"/>
    <property type="evidence" value="ECO:0007669"/>
    <property type="project" value="UniProtKB-KW"/>
</dbReference>
<evidence type="ECO:0000256" key="3">
    <source>
        <dbReference type="ARBA" id="ARBA00022989"/>
    </source>
</evidence>
<dbReference type="PANTHER" id="PTHR30518:SF2">
    <property type="entry name" value="ENDOLYTIC MUREIN TRANSGLYCOSYLASE"/>
    <property type="match status" value="1"/>
</dbReference>
<evidence type="ECO:0000256" key="6">
    <source>
        <dbReference type="ARBA" id="ARBA00023316"/>
    </source>
</evidence>
<accession>A0A3D8GKZ0</accession>
<keyword evidence="1 7" id="KW-1003">Cell membrane</keyword>
<dbReference type="Proteomes" id="UP000257144">
    <property type="component" value="Unassembled WGS sequence"/>
</dbReference>
<dbReference type="Gene3D" id="3.30.160.60">
    <property type="entry name" value="Classic Zinc Finger"/>
    <property type="match status" value="1"/>
</dbReference>
<feature type="site" description="Important for catalytic activity" evidence="7">
    <location>
        <position position="262"/>
    </location>
</feature>
<dbReference type="HAMAP" id="MF_02065">
    <property type="entry name" value="MltG"/>
    <property type="match status" value="1"/>
</dbReference>
<dbReference type="InterPro" id="IPR003770">
    <property type="entry name" value="MLTG-like"/>
</dbReference>
<keyword evidence="5 7" id="KW-0456">Lyase</keyword>